<dbReference type="InterPro" id="IPR013083">
    <property type="entry name" value="Znf_RING/FYVE/PHD"/>
</dbReference>
<dbReference type="Pfam" id="PF19422">
    <property type="entry name" value="Ariadne"/>
    <property type="match status" value="1"/>
</dbReference>
<comment type="catalytic activity">
    <reaction evidence="1">
        <text>[E2 ubiquitin-conjugating enzyme]-S-ubiquitinyl-L-cysteine + [acceptor protein]-L-lysine = [E2 ubiquitin-conjugating enzyme]-L-cysteine + [acceptor protein]-N(6)-ubiquitinyl-L-lysine.</text>
        <dbReference type="EC" id="2.3.2.31"/>
    </reaction>
</comment>
<evidence type="ECO:0000256" key="9">
    <source>
        <dbReference type="PROSITE-ProRule" id="PRU00175"/>
    </source>
</evidence>
<dbReference type="STRING" id="400682.A0A1X7VCL8"/>
<keyword evidence="3" id="KW-0808">Transferase</keyword>
<evidence type="ECO:0000256" key="6">
    <source>
        <dbReference type="ARBA" id="ARBA00022771"/>
    </source>
</evidence>
<dbReference type="FunFam" id="1.20.120.1750:FF:000002">
    <property type="entry name" value="RBR-type E3 ubiquitin transferase"/>
    <property type="match status" value="1"/>
</dbReference>
<accession>A0A1X7VCL8</accession>
<dbReference type="SMART" id="SM00647">
    <property type="entry name" value="IBR"/>
    <property type="match status" value="2"/>
</dbReference>
<dbReference type="InterPro" id="IPR044066">
    <property type="entry name" value="TRIAD_supradom"/>
</dbReference>
<evidence type="ECO:0000256" key="2">
    <source>
        <dbReference type="ARBA" id="ARBA00012251"/>
    </source>
</evidence>
<dbReference type="eggNOG" id="KOG1812">
    <property type="taxonomic scope" value="Eukaryota"/>
</dbReference>
<dbReference type="InterPro" id="IPR002867">
    <property type="entry name" value="IBR_dom"/>
</dbReference>
<dbReference type="Pfam" id="PF22191">
    <property type="entry name" value="IBR_1"/>
    <property type="match status" value="1"/>
</dbReference>
<evidence type="ECO:0000259" key="11">
    <source>
        <dbReference type="PROSITE" id="PS50089"/>
    </source>
</evidence>
<dbReference type="KEGG" id="aqu:100634014"/>
<dbReference type="GO" id="GO:0008270">
    <property type="term" value="F:zinc ion binding"/>
    <property type="evidence" value="ECO:0007669"/>
    <property type="project" value="UniProtKB-KW"/>
</dbReference>
<keyword evidence="14" id="KW-1185">Reference proteome</keyword>
<name>A0A1X7VCL8_AMPQE</name>
<reference evidence="14" key="1">
    <citation type="journal article" date="2010" name="Nature">
        <title>The Amphimedon queenslandica genome and the evolution of animal complexity.</title>
        <authorList>
            <person name="Srivastava M."/>
            <person name="Simakov O."/>
            <person name="Chapman J."/>
            <person name="Fahey B."/>
            <person name="Gauthier M.E."/>
            <person name="Mitros T."/>
            <person name="Richards G.S."/>
            <person name="Conaco C."/>
            <person name="Dacre M."/>
            <person name="Hellsten U."/>
            <person name="Larroux C."/>
            <person name="Putnam N.H."/>
            <person name="Stanke M."/>
            <person name="Adamska M."/>
            <person name="Darling A."/>
            <person name="Degnan S.M."/>
            <person name="Oakley T.H."/>
            <person name="Plachetzki D.C."/>
            <person name="Zhai Y."/>
            <person name="Adamski M."/>
            <person name="Calcino A."/>
            <person name="Cummins S.F."/>
            <person name="Goodstein D.M."/>
            <person name="Harris C."/>
            <person name="Jackson D.J."/>
            <person name="Leys S.P."/>
            <person name="Shu S."/>
            <person name="Woodcroft B.J."/>
            <person name="Vervoort M."/>
            <person name="Kosik K.S."/>
            <person name="Manning G."/>
            <person name="Degnan B.M."/>
            <person name="Rokhsar D.S."/>
        </authorList>
    </citation>
    <scope>NUCLEOTIDE SEQUENCE [LARGE SCALE GENOMIC DNA]</scope>
</reference>
<feature type="compositionally biased region" description="Basic and acidic residues" evidence="10">
    <location>
        <begin position="41"/>
        <end position="50"/>
    </location>
</feature>
<dbReference type="InterPro" id="IPR047555">
    <property type="entry name" value="BRcat_RBR_TRIAD1"/>
</dbReference>
<keyword evidence="6 9" id="KW-0863">Zinc-finger</keyword>
<evidence type="ECO:0000256" key="1">
    <source>
        <dbReference type="ARBA" id="ARBA00001798"/>
    </source>
</evidence>
<dbReference type="InterPro" id="IPR018957">
    <property type="entry name" value="Znf_C3HC4_RING-type"/>
</dbReference>
<dbReference type="InterPro" id="IPR031127">
    <property type="entry name" value="E3_UB_ligase_RBR"/>
</dbReference>
<sequence>MAFDSQESQTSSVGDYYESEEEEEDDYKYFEEEDLMEDSETFSKENSDPEWYEHSCMPSQEVWSIIKKEVCQLSQDLQVTDPIARLLLYSTKWDKSLAVSKFNGDKNQFFIDAHIHPSKPKRQPLEPCTECPICFSSDDANYQLYCGHSFCCDCWISYIISKLERGVSLGIECMDCDVLMGFEVIDTLLVKRSSVIRRYYQLALSQIVESHPLLRWCPGRDCDMVFAVKEPLPKRIQCTHCNLATCFQCGEEYHSPTDCESFKNWLLKCRDDSETAHYITSNTKDCPKCSSAIEKNGGCNHIRCTKCSFDFCWMCLSAWAKHNNEYYACSRYQADPDVMKAKVTKAREALKKYIFYFERWDNHHKSLLLEEETRFKIQTRIKEQVSNGEGTWIDWQYLLDAADLLRKCRYTLKYTYPRAYWMIGDKKHLFEYQQAQLELEIENLSWKVERATITDRADLERQMAVTEIRRVTLLRDFKHY</sequence>
<dbReference type="AlphaFoldDB" id="A0A1X7VCL8"/>
<dbReference type="PANTHER" id="PTHR11685">
    <property type="entry name" value="RBR FAMILY RING FINGER AND IBR DOMAIN-CONTAINING"/>
    <property type="match status" value="1"/>
</dbReference>
<keyword evidence="7" id="KW-0833">Ubl conjugation pathway</keyword>
<dbReference type="InterPro" id="IPR001841">
    <property type="entry name" value="Znf_RING"/>
</dbReference>
<feature type="compositionally biased region" description="Acidic residues" evidence="10">
    <location>
        <begin position="17"/>
        <end position="40"/>
    </location>
</feature>
<dbReference type="GO" id="GO:0016567">
    <property type="term" value="P:protein ubiquitination"/>
    <property type="evidence" value="ECO:0007669"/>
    <property type="project" value="InterPro"/>
</dbReference>
<feature type="region of interest" description="Disordered" evidence="10">
    <location>
        <begin position="1"/>
        <end position="50"/>
    </location>
</feature>
<gene>
    <name evidence="13" type="primary">100634014</name>
</gene>
<dbReference type="Pfam" id="PF01485">
    <property type="entry name" value="IBR"/>
    <property type="match status" value="1"/>
</dbReference>
<dbReference type="CDD" id="cd20344">
    <property type="entry name" value="BRcat_RBR_TRIAD1"/>
    <property type="match status" value="1"/>
</dbReference>
<dbReference type="PROSITE" id="PS50089">
    <property type="entry name" value="ZF_RING_2"/>
    <property type="match status" value="1"/>
</dbReference>
<keyword evidence="5" id="KW-0677">Repeat</keyword>
<dbReference type="CDD" id="cd16773">
    <property type="entry name" value="RING-HC_RBR_TRIAD1"/>
    <property type="match status" value="1"/>
</dbReference>
<dbReference type="InterPro" id="IPR047556">
    <property type="entry name" value="Rcat_RBR_TRIAD1"/>
</dbReference>
<feature type="domain" description="RING-type" evidence="12">
    <location>
        <begin position="127"/>
        <end position="333"/>
    </location>
</feature>
<evidence type="ECO:0000313" key="14">
    <source>
        <dbReference type="Proteomes" id="UP000007879"/>
    </source>
</evidence>
<evidence type="ECO:0000256" key="4">
    <source>
        <dbReference type="ARBA" id="ARBA00022723"/>
    </source>
</evidence>
<dbReference type="EC" id="2.3.2.31" evidence="2"/>
<evidence type="ECO:0000256" key="8">
    <source>
        <dbReference type="ARBA" id="ARBA00022833"/>
    </source>
</evidence>
<feature type="domain" description="RING-type" evidence="11">
    <location>
        <begin position="131"/>
        <end position="177"/>
    </location>
</feature>
<dbReference type="OrthoDB" id="10009520at2759"/>
<evidence type="ECO:0000256" key="5">
    <source>
        <dbReference type="ARBA" id="ARBA00022737"/>
    </source>
</evidence>
<evidence type="ECO:0000259" key="12">
    <source>
        <dbReference type="PROSITE" id="PS51873"/>
    </source>
</evidence>
<dbReference type="EnsemblMetazoa" id="XM_003384954.3">
    <property type="protein sequence ID" value="XP_003385002.1"/>
    <property type="gene ID" value="LOC100634014"/>
</dbReference>
<dbReference type="Gene3D" id="3.30.40.10">
    <property type="entry name" value="Zinc/RING finger domain, C3HC4 (zinc finger)"/>
    <property type="match status" value="1"/>
</dbReference>
<dbReference type="SUPFAM" id="SSF57850">
    <property type="entry name" value="RING/U-box"/>
    <property type="match status" value="3"/>
</dbReference>
<dbReference type="FunCoup" id="A0A1X7VCL8">
    <property type="interactions" value="744"/>
</dbReference>
<evidence type="ECO:0000256" key="7">
    <source>
        <dbReference type="ARBA" id="ARBA00022786"/>
    </source>
</evidence>
<feature type="compositionally biased region" description="Polar residues" evidence="10">
    <location>
        <begin position="1"/>
        <end position="13"/>
    </location>
</feature>
<dbReference type="Proteomes" id="UP000007879">
    <property type="component" value="Unassembled WGS sequence"/>
</dbReference>
<dbReference type="InParanoid" id="A0A1X7VCL8"/>
<evidence type="ECO:0000256" key="3">
    <source>
        <dbReference type="ARBA" id="ARBA00022679"/>
    </source>
</evidence>
<dbReference type="EnsemblMetazoa" id="Aqu2.1.37489_001">
    <property type="protein sequence ID" value="Aqu2.1.37489_001"/>
    <property type="gene ID" value="Aqu2.1.37489"/>
</dbReference>
<proteinExistence type="predicted"/>
<dbReference type="Gene3D" id="1.20.120.1750">
    <property type="match status" value="1"/>
</dbReference>
<dbReference type="GO" id="GO:0061630">
    <property type="term" value="F:ubiquitin protein ligase activity"/>
    <property type="evidence" value="ECO:0007669"/>
    <property type="project" value="UniProtKB-EC"/>
</dbReference>
<dbReference type="Pfam" id="PF00097">
    <property type="entry name" value="zf-C3HC4"/>
    <property type="match status" value="1"/>
</dbReference>
<keyword evidence="8" id="KW-0862">Zinc</keyword>
<dbReference type="CDD" id="cd20360">
    <property type="entry name" value="Rcat_RBR_TRIAD1"/>
    <property type="match status" value="1"/>
</dbReference>
<keyword evidence="4" id="KW-0479">Metal-binding</keyword>
<dbReference type="InterPro" id="IPR045840">
    <property type="entry name" value="Ariadne"/>
</dbReference>
<protein>
    <recommendedName>
        <fullName evidence="2">RBR-type E3 ubiquitin transferase</fullName>
        <ecNumber evidence="2">2.3.2.31</ecNumber>
    </recommendedName>
</protein>
<dbReference type="PROSITE" id="PS51873">
    <property type="entry name" value="TRIAD"/>
    <property type="match status" value="1"/>
</dbReference>
<evidence type="ECO:0000313" key="13">
    <source>
        <dbReference type="EnsemblMetazoa" id="Aqu2.1.37489_001"/>
    </source>
</evidence>
<reference evidence="13" key="2">
    <citation type="submission" date="2017-05" db="UniProtKB">
        <authorList>
            <consortium name="EnsemblMetazoa"/>
        </authorList>
    </citation>
    <scope>IDENTIFICATION</scope>
</reference>
<organism evidence="13">
    <name type="scientific">Amphimedon queenslandica</name>
    <name type="common">Sponge</name>
    <dbReference type="NCBI Taxonomy" id="400682"/>
    <lineage>
        <taxon>Eukaryota</taxon>
        <taxon>Metazoa</taxon>
        <taxon>Porifera</taxon>
        <taxon>Demospongiae</taxon>
        <taxon>Heteroscleromorpha</taxon>
        <taxon>Haplosclerida</taxon>
        <taxon>Niphatidae</taxon>
        <taxon>Amphimedon</taxon>
    </lineage>
</organism>
<evidence type="ECO:0000256" key="10">
    <source>
        <dbReference type="SAM" id="MobiDB-lite"/>
    </source>
</evidence>